<evidence type="ECO:0000256" key="1">
    <source>
        <dbReference type="ARBA" id="ARBA00004496"/>
    </source>
</evidence>
<evidence type="ECO:0000256" key="4">
    <source>
        <dbReference type="ARBA" id="ARBA00023012"/>
    </source>
</evidence>
<comment type="subcellular location">
    <subcellularLocation>
        <location evidence="1">Cytoplasm</location>
    </subcellularLocation>
</comment>
<keyword evidence="5" id="KW-0805">Transcription regulation</keyword>
<gene>
    <name evidence="12" type="ORF">OOT00_07755</name>
</gene>
<dbReference type="InterPro" id="IPR058124">
    <property type="entry name" value="CpxR-like_REC"/>
</dbReference>
<evidence type="ECO:0000256" key="9">
    <source>
        <dbReference type="PROSITE-ProRule" id="PRU01091"/>
    </source>
</evidence>
<evidence type="ECO:0000256" key="6">
    <source>
        <dbReference type="ARBA" id="ARBA00023125"/>
    </source>
</evidence>
<keyword evidence="2" id="KW-0963">Cytoplasm</keyword>
<evidence type="ECO:0000256" key="2">
    <source>
        <dbReference type="ARBA" id="ARBA00022490"/>
    </source>
</evidence>
<dbReference type="InterPro" id="IPR039420">
    <property type="entry name" value="WalR-like"/>
</dbReference>
<dbReference type="InterPro" id="IPR016032">
    <property type="entry name" value="Sig_transdc_resp-reg_C-effctor"/>
</dbReference>
<evidence type="ECO:0000256" key="7">
    <source>
        <dbReference type="ARBA" id="ARBA00023163"/>
    </source>
</evidence>
<proteinExistence type="predicted"/>
<keyword evidence="7" id="KW-0804">Transcription</keyword>
<comment type="caution">
    <text evidence="12">The sequence shown here is derived from an EMBL/GenBank/DDBJ whole genome shotgun (WGS) entry which is preliminary data.</text>
</comment>
<dbReference type="CDD" id="cd17623">
    <property type="entry name" value="REC_OmpR_CpxR"/>
    <property type="match status" value="1"/>
</dbReference>
<keyword evidence="3 8" id="KW-0597">Phosphoprotein</keyword>
<evidence type="ECO:0000256" key="8">
    <source>
        <dbReference type="PROSITE-ProRule" id="PRU00169"/>
    </source>
</evidence>
<dbReference type="InterPro" id="IPR001789">
    <property type="entry name" value="Sig_transdc_resp-reg_receiver"/>
</dbReference>
<reference evidence="12 13" key="1">
    <citation type="submission" date="2022-11" db="EMBL/GenBank/DDBJ databases">
        <title>Desulfobotulus tamanensis H1 sp. nov. - anaerobic, alkaliphilic, sulphate reducing bacterium isolated from terrestrial mud volcano.</title>
        <authorList>
            <person name="Frolova A."/>
            <person name="Merkel A.Y."/>
            <person name="Slobodkin A.I."/>
        </authorList>
    </citation>
    <scope>NUCLEOTIDE SEQUENCE [LARGE SCALE GENOMIC DNA]</scope>
    <source>
        <strain evidence="12 13">H1</strain>
    </source>
</reference>
<dbReference type="PANTHER" id="PTHR48111">
    <property type="entry name" value="REGULATOR OF RPOS"/>
    <property type="match status" value="1"/>
</dbReference>
<keyword evidence="4" id="KW-0902">Two-component regulatory system</keyword>
<organism evidence="12 13">
    <name type="scientific">Desulfobotulus pelophilus</name>
    <dbReference type="NCBI Taxonomy" id="2823377"/>
    <lineage>
        <taxon>Bacteria</taxon>
        <taxon>Pseudomonadati</taxon>
        <taxon>Thermodesulfobacteriota</taxon>
        <taxon>Desulfobacteria</taxon>
        <taxon>Desulfobacterales</taxon>
        <taxon>Desulfobacteraceae</taxon>
        <taxon>Desulfobotulus</taxon>
    </lineage>
</organism>
<dbReference type="EMBL" id="JAPFPW010000007">
    <property type="protein sequence ID" value="MCW7753876.1"/>
    <property type="molecule type" value="Genomic_DNA"/>
</dbReference>
<evidence type="ECO:0000313" key="13">
    <source>
        <dbReference type="Proteomes" id="UP001209681"/>
    </source>
</evidence>
<evidence type="ECO:0000256" key="3">
    <source>
        <dbReference type="ARBA" id="ARBA00022553"/>
    </source>
</evidence>
<dbReference type="InterPro" id="IPR036388">
    <property type="entry name" value="WH-like_DNA-bd_sf"/>
</dbReference>
<sequence length="235" mass="25719">MLHILVIDDDRELTALLAEYLEPEGFEVEGVHDGADGLERALAGVADLVVLDVMMPGMGGLEVLRKLRSRSSLPVIMLTAKGEDVDRIVGLEIGADDYLSKPFNPRELVARIRAVLRRSGRDGEGAGLPEETRPVEMGDVRMYPGSRRALRGGEVVTLTMVEFDLLALFLAHAGETISRERLSTEVLGRPLGPYDRSVDVHVSSLRRKLGSRPDGVERIRAIRGVGYLYAFTGGE</sequence>
<dbReference type="PROSITE" id="PS50110">
    <property type="entry name" value="RESPONSE_REGULATORY"/>
    <property type="match status" value="1"/>
</dbReference>
<dbReference type="SUPFAM" id="SSF46894">
    <property type="entry name" value="C-terminal effector domain of the bipartite response regulators"/>
    <property type="match status" value="1"/>
</dbReference>
<evidence type="ECO:0000259" key="11">
    <source>
        <dbReference type="PROSITE" id="PS51755"/>
    </source>
</evidence>
<dbReference type="Gene3D" id="1.10.10.10">
    <property type="entry name" value="Winged helix-like DNA-binding domain superfamily/Winged helix DNA-binding domain"/>
    <property type="match status" value="1"/>
</dbReference>
<accession>A0ABT3N8U1</accession>
<name>A0ABT3N8U1_9BACT</name>
<feature type="DNA-binding region" description="OmpR/PhoB-type" evidence="9">
    <location>
        <begin position="132"/>
        <end position="231"/>
    </location>
</feature>
<dbReference type="Proteomes" id="UP001209681">
    <property type="component" value="Unassembled WGS sequence"/>
</dbReference>
<dbReference type="InterPro" id="IPR011006">
    <property type="entry name" value="CheY-like_superfamily"/>
</dbReference>
<evidence type="ECO:0000256" key="5">
    <source>
        <dbReference type="ARBA" id="ARBA00023015"/>
    </source>
</evidence>
<dbReference type="Gene3D" id="6.10.250.690">
    <property type="match status" value="1"/>
</dbReference>
<dbReference type="InterPro" id="IPR001867">
    <property type="entry name" value="OmpR/PhoB-type_DNA-bd"/>
</dbReference>
<dbReference type="PANTHER" id="PTHR48111:SF39">
    <property type="entry name" value="TRANSCRIPTIONAL REGULATORY PROTEIN CPXR"/>
    <property type="match status" value="1"/>
</dbReference>
<dbReference type="Pfam" id="PF00072">
    <property type="entry name" value="Response_reg"/>
    <property type="match status" value="1"/>
</dbReference>
<feature type="domain" description="Response regulatory" evidence="10">
    <location>
        <begin position="3"/>
        <end position="116"/>
    </location>
</feature>
<evidence type="ECO:0000313" key="12">
    <source>
        <dbReference type="EMBL" id="MCW7753876.1"/>
    </source>
</evidence>
<dbReference type="SUPFAM" id="SSF52172">
    <property type="entry name" value="CheY-like"/>
    <property type="match status" value="1"/>
</dbReference>
<dbReference type="SMART" id="SM00862">
    <property type="entry name" value="Trans_reg_C"/>
    <property type="match status" value="1"/>
</dbReference>
<dbReference type="Gene3D" id="3.40.50.2300">
    <property type="match status" value="1"/>
</dbReference>
<dbReference type="RefSeq" id="WP_265424745.1">
    <property type="nucleotide sequence ID" value="NZ_JAPFPW010000007.1"/>
</dbReference>
<dbReference type="SMART" id="SM00448">
    <property type="entry name" value="REC"/>
    <property type="match status" value="1"/>
</dbReference>
<protein>
    <submittedName>
        <fullName evidence="12">Response regulator transcription factor</fullName>
    </submittedName>
</protein>
<dbReference type="CDD" id="cd00383">
    <property type="entry name" value="trans_reg_C"/>
    <property type="match status" value="1"/>
</dbReference>
<keyword evidence="13" id="KW-1185">Reference proteome</keyword>
<dbReference type="PROSITE" id="PS51755">
    <property type="entry name" value="OMPR_PHOB"/>
    <property type="match status" value="1"/>
</dbReference>
<keyword evidence="6 9" id="KW-0238">DNA-binding</keyword>
<feature type="domain" description="OmpR/PhoB-type" evidence="11">
    <location>
        <begin position="132"/>
        <end position="231"/>
    </location>
</feature>
<evidence type="ECO:0000259" key="10">
    <source>
        <dbReference type="PROSITE" id="PS50110"/>
    </source>
</evidence>
<dbReference type="Pfam" id="PF00486">
    <property type="entry name" value="Trans_reg_C"/>
    <property type="match status" value="1"/>
</dbReference>
<feature type="modified residue" description="4-aspartylphosphate" evidence="8">
    <location>
        <position position="52"/>
    </location>
</feature>